<geneLocation type="plasmid" evidence="1">
    <name>pNSL1</name>
</geneLocation>
<dbReference type="AlphaFoldDB" id="A0A097SPL7"/>
<name>A0A097SPL7_9NOCA</name>
<accession>A0A097SPL7</accession>
<organism evidence="1">
    <name type="scientific">Rhodococcus sp. NS1</name>
    <dbReference type="NCBI Taxonomy" id="402236"/>
    <lineage>
        <taxon>Bacteria</taxon>
        <taxon>Bacillati</taxon>
        <taxon>Actinomycetota</taxon>
        <taxon>Actinomycetes</taxon>
        <taxon>Mycobacteriales</taxon>
        <taxon>Nocardiaceae</taxon>
        <taxon>Rhodococcus</taxon>
    </lineage>
</organism>
<evidence type="ECO:0000313" key="1">
    <source>
        <dbReference type="EMBL" id="AIU93478.1"/>
    </source>
</evidence>
<sequence length="388" mass="44172">MGLGFLVSVDDYVRRVRPAVESLNRFRSELVADLDLEDGGFGFWSHSLDWKTRVLLSDYLIQIVAGTAESLTSASLAAVEHAEQTHAETHAIKQAWIRLNRRTPRPSPEEYFAAIPRGGVAERREQRVISSAEQCFFHLGQTLDRFAAALIIVGGFGHRKVVQADWTSIEKLRATASKPLHRPRGRLEEPKVLEADTDGGRLQRQLLDAADPEPFGPQGWLSWMRETRNAMTHRPPAKKMMIMVDSGTFARVFYRHPRWSEVQSLVYAARGNSDRSRTHHIDFRHQFLMEASTDVLNGLCDSTTNMVVHLVTVMAECWRQRRAHPQLIIQHAAQWPASTPDVTESARFSGYGAPLRTPALDTITMNPEDSYRWQVARVSDDRWTEWHE</sequence>
<proteinExistence type="predicted"/>
<reference evidence="1" key="1">
    <citation type="submission" date="2014-03" db="EMBL/GenBank/DDBJ databases">
        <authorList>
            <person name="Zhang G."/>
            <person name="Zhu L."/>
            <person name="Fang P."/>
        </authorList>
    </citation>
    <scope>NUCLEOTIDE SEQUENCE</scope>
    <source>
        <strain evidence="1">NS1</strain>
        <plasmid evidence="1">pNSL1</plasmid>
    </source>
</reference>
<protein>
    <submittedName>
        <fullName evidence="1">Uncharacterized protein</fullName>
    </submittedName>
</protein>
<keyword evidence="1" id="KW-0614">Plasmid</keyword>
<dbReference type="EMBL" id="KJ605395">
    <property type="protein sequence ID" value="AIU93478.1"/>
    <property type="molecule type" value="Genomic_DNA"/>
</dbReference>
<gene>
    <name evidence="1" type="ORF">LRS1606.44</name>
</gene>